<sequence length="65" mass="6809">MTAADNPDWDAKLRAARARNVQRLRNAGLRNAADVIEARANGDEPREIGDAQAGESGGEDGGSGF</sequence>
<comment type="caution">
    <text evidence="2">The sequence shown here is derived from an EMBL/GenBank/DDBJ whole genome shotgun (WGS) entry which is preliminary data.</text>
</comment>
<feature type="region of interest" description="Disordered" evidence="1">
    <location>
        <begin position="24"/>
        <end position="65"/>
    </location>
</feature>
<dbReference type="RefSeq" id="WP_200342455.1">
    <property type="nucleotide sequence ID" value="NZ_NRRL01000074.1"/>
</dbReference>
<proteinExistence type="predicted"/>
<accession>A0ABS1DI29</accession>
<evidence type="ECO:0000313" key="2">
    <source>
        <dbReference type="EMBL" id="MBK1670104.1"/>
    </source>
</evidence>
<feature type="compositionally biased region" description="Gly residues" evidence="1">
    <location>
        <begin position="55"/>
        <end position="65"/>
    </location>
</feature>
<protein>
    <recommendedName>
        <fullName evidence="4">DUF3606 domain-containing protein</fullName>
    </recommendedName>
</protein>
<evidence type="ECO:0000313" key="3">
    <source>
        <dbReference type="Proteomes" id="UP001296873"/>
    </source>
</evidence>
<dbReference type="EMBL" id="NRRL01000074">
    <property type="protein sequence ID" value="MBK1670104.1"/>
    <property type="molecule type" value="Genomic_DNA"/>
</dbReference>
<dbReference type="Proteomes" id="UP001296873">
    <property type="component" value="Unassembled WGS sequence"/>
</dbReference>
<keyword evidence="3" id="KW-1185">Reference proteome</keyword>
<feature type="compositionally biased region" description="Basic and acidic residues" evidence="1">
    <location>
        <begin position="36"/>
        <end position="49"/>
    </location>
</feature>
<evidence type="ECO:0000256" key="1">
    <source>
        <dbReference type="SAM" id="MobiDB-lite"/>
    </source>
</evidence>
<evidence type="ECO:0008006" key="4">
    <source>
        <dbReference type="Google" id="ProtNLM"/>
    </source>
</evidence>
<reference evidence="2 3" key="1">
    <citation type="journal article" date="2020" name="Microorganisms">
        <title>Osmotic Adaptation and Compatible Solute Biosynthesis of Phototrophic Bacteria as Revealed from Genome Analyses.</title>
        <authorList>
            <person name="Imhoff J.F."/>
            <person name="Rahn T."/>
            <person name="Kunzel S."/>
            <person name="Keller A."/>
            <person name="Neulinger S.C."/>
        </authorList>
    </citation>
    <scope>NUCLEOTIDE SEQUENCE [LARGE SCALE GENOMIC DNA]</scope>
    <source>
        <strain evidence="2 3">DSM 9895</strain>
    </source>
</reference>
<name>A0ABS1DI29_9PROT</name>
<gene>
    <name evidence="2" type="ORF">CKO28_18880</name>
</gene>
<organism evidence="2 3">
    <name type="scientific">Rhodovibrio sodomensis</name>
    <dbReference type="NCBI Taxonomy" id="1088"/>
    <lineage>
        <taxon>Bacteria</taxon>
        <taxon>Pseudomonadati</taxon>
        <taxon>Pseudomonadota</taxon>
        <taxon>Alphaproteobacteria</taxon>
        <taxon>Rhodospirillales</taxon>
        <taxon>Rhodovibrionaceae</taxon>
        <taxon>Rhodovibrio</taxon>
    </lineage>
</organism>